<dbReference type="Proteomes" id="UP000053766">
    <property type="component" value="Unassembled WGS sequence"/>
</dbReference>
<reference evidence="2" key="2">
    <citation type="journal article" date="2016" name="Sci. Rep.">
        <title>Dictyocaulus viviparus genome, variome and transcriptome elucidate lungworm biology and support future intervention.</title>
        <authorList>
            <person name="McNulty S.N."/>
            <person name="Strube C."/>
            <person name="Rosa B.A."/>
            <person name="Martin J.C."/>
            <person name="Tyagi R."/>
            <person name="Choi Y.J."/>
            <person name="Wang Q."/>
            <person name="Hallsworth Pepin K."/>
            <person name="Zhang X."/>
            <person name="Ozersky P."/>
            <person name="Wilson R.K."/>
            <person name="Sternberg P.W."/>
            <person name="Gasser R.B."/>
            <person name="Mitreva M."/>
        </authorList>
    </citation>
    <scope>NUCLEOTIDE SEQUENCE [LARGE SCALE GENOMIC DNA]</scope>
    <source>
        <strain evidence="2">HannoverDv2000</strain>
    </source>
</reference>
<sequence>MTCRALGNNGRSTGTALYRKQWTFYWYCSVDDRRDQNDLESRSVTVICVNVITTNGGEQMLLWSLQSLPATNLY</sequence>
<evidence type="ECO:0000313" key="1">
    <source>
        <dbReference type="EMBL" id="KJH52290.1"/>
    </source>
</evidence>
<evidence type="ECO:0000313" key="2">
    <source>
        <dbReference type="Proteomes" id="UP000053766"/>
    </source>
</evidence>
<keyword evidence="2" id="KW-1185">Reference proteome</keyword>
<name>A0A0D8Y6E8_DICVI</name>
<protein>
    <submittedName>
        <fullName evidence="1">Uncharacterized protein</fullName>
    </submittedName>
</protein>
<accession>A0A0D8Y6E8</accession>
<organism evidence="1 2">
    <name type="scientific">Dictyocaulus viviparus</name>
    <name type="common">Bovine lungworm</name>
    <dbReference type="NCBI Taxonomy" id="29172"/>
    <lineage>
        <taxon>Eukaryota</taxon>
        <taxon>Metazoa</taxon>
        <taxon>Ecdysozoa</taxon>
        <taxon>Nematoda</taxon>
        <taxon>Chromadorea</taxon>
        <taxon>Rhabditida</taxon>
        <taxon>Rhabditina</taxon>
        <taxon>Rhabditomorpha</taxon>
        <taxon>Strongyloidea</taxon>
        <taxon>Metastrongylidae</taxon>
        <taxon>Dictyocaulus</taxon>
    </lineage>
</organism>
<gene>
    <name evidence="1" type="ORF">DICVIV_01492</name>
</gene>
<reference evidence="1 2" key="1">
    <citation type="submission" date="2013-11" db="EMBL/GenBank/DDBJ databases">
        <title>Draft genome of the bovine lungworm Dictyocaulus viviparus.</title>
        <authorList>
            <person name="Mitreva M."/>
        </authorList>
    </citation>
    <scope>NUCLEOTIDE SEQUENCE [LARGE SCALE GENOMIC DNA]</scope>
    <source>
        <strain evidence="1 2">HannoverDv2000</strain>
    </source>
</reference>
<proteinExistence type="predicted"/>
<dbReference type="EMBL" id="KN716167">
    <property type="protein sequence ID" value="KJH52290.1"/>
    <property type="molecule type" value="Genomic_DNA"/>
</dbReference>
<dbReference type="AlphaFoldDB" id="A0A0D8Y6E8"/>